<feature type="compositionally biased region" description="Acidic residues" evidence="1">
    <location>
        <begin position="343"/>
        <end position="364"/>
    </location>
</feature>
<gene>
    <name evidence="3" type="ORF">PBANKA_1200061</name>
</gene>
<feature type="compositionally biased region" description="Low complexity" evidence="1">
    <location>
        <begin position="600"/>
        <end position="616"/>
    </location>
</feature>
<keyword evidence="2" id="KW-0472">Membrane</keyword>
<proteinExistence type="predicted"/>
<sequence>MILNVCETFKGIEELLNDDFYLHGINDNTKLLEIYCPISSETGKRECKTASQRVNAATVLLFNHLFSGDENIESDNKNNEYIMYIMLWLSSKMNLITDGTYGSVSDFYTTFIKNGDVDVDVDDNYYYDYFDKISEKKEIMKIKIEGMHELYELLKDLCNAINNSSEDSSNCSDCSNFANKWKDQSNKLVEKETKVYEDEYYCDVLLTLKKAYEKFKKDNGIQNKLPELEKIEKINNCKELCKDANNSWRIIDASSQDLSNEIDRNFSDILKTIPSKDKKKYRILKKFVKIIKKITIKKRRIVKKKKRKKVIVKAPMNKKQSNKHQGSSQGGKQSVTEEPSQISEDESYSEDESDLEGEEEDSEQTEPKNNYQNTEQQNTVDQASNQSDNPSYSEGASSASGNELENSGKSQEDSEEQTNTNLSTKTNNQTVVQEQSGAEPETDSKPEPELEPQLKSQTESPLPPPPQAQQHQPSLSQPEQEQEQTQIKSQKELAPQQEPSTPSSSETKKQEQLESPSTQEKSLTKHETGFLYGLYKTHISSFYKNLTDYGHRLYESVSTSLTKGYSAFNKISNDLINHLNKVNDTLPSVDNNIHQKDSGSDLLPSDSPSETPLSSPIQSSDNKVEGENQEKEPEDKSHEKETESGSQEINSEDEKPKKESEGGSGDTISEPEGGSEDTISEPEGGSEDTISEPEGGSEDTISEPEVGNQENKTEGKDQISETGSKDEVPIPTPAPEEPSKDSINKIHDQGIKQLPPEIKVEKGIFEIGFPGDVFKGYKLFVYLVIIIGIPIILALMYKYFSFGWRKELKKKKNMKKVINMFGGNEKTKRVINPTDRKKQVQIIINLSKKKQDKKLTNPSTQKKQDEKVTSSSTQKKQTKQFINSIYWGKYPLLNMYKLMETDPVPFIILYLVFIFYVYRRKCDSLE</sequence>
<dbReference type="InterPro" id="IPR006477">
    <property type="entry name" value="Yir_bir_cir"/>
</dbReference>
<feature type="compositionally biased region" description="Basic residues" evidence="1">
    <location>
        <begin position="300"/>
        <end position="311"/>
    </location>
</feature>
<dbReference type="Proteomes" id="UP000074855">
    <property type="component" value="Chromosome 12"/>
</dbReference>
<dbReference type="RefSeq" id="XP_034422677.1">
    <property type="nucleotide sequence ID" value="XM_034566040.1"/>
</dbReference>
<dbReference type="AlphaFoldDB" id="A0A509ATD5"/>
<feature type="compositionally biased region" description="Low complexity" evidence="1">
    <location>
        <begin position="495"/>
        <end position="505"/>
    </location>
</feature>
<reference evidence="3 4" key="1">
    <citation type="journal article" date="2014" name="BMC Biol.">
        <title>A comprehensive evaluation of rodent malaria parasite genomes and gene expression.</title>
        <authorList>
            <person name="Otto T.D."/>
            <person name="Bohme U."/>
            <person name="Jackson A.P."/>
            <person name="Hunt M."/>
            <person name="Franke-Fayard B."/>
            <person name="Hoeijmakers W.A."/>
            <person name="Religa A.A."/>
            <person name="Robertson L."/>
            <person name="Sanders M."/>
            <person name="Ogun S.A."/>
            <person name="Cunningham D."/>
            <person name="Erhart A."/>
            <person name="Billker O."/>
            <person name="Khan S.M."/>
            <person name="Stunnenberg H.G."/>
            <person name="Langhorne J."/>
            <person name="Holder A.A."/>
            <person name="Waters A.P."/>
            <person name="Newbold C.I."/>
            <person name="Pain A."/>
            <person name="Berriman M."/>
            <person name="Janse C.J."/>
        </authorList>
    </citation>
    <scope>NUCLEOTIDE SEQUENCE</scope>
    <source>
        <strain evidence="3 4">ANKA</strain>
    </source>
</reference>
<feature type="region of interest" description="Disordered" evidence="1">
    <location>
        <begin position="300"/>
        <end position="524"/>
    </location>
</feature>
<dbReference type="Pfam" id="PF06022">
    <property type="entry name" value="Cir_Bir_Yir"/>
    <property type="match status" value="1"/>
</dbReference>
<organism evidence="3 4">
    <name type="scientific">Plasmodium berghei (strain Anka)</name>
    <dbReference type="NCBI Taxonomy" id="5823"/>
    <lineage>
        <taxon>Eukaryota</taxon>
        <taxon>Sar</taxon>
        <taxon>Alveolata</taxon>
        <taxon>Apicomplexa</taxon>
        <taxon>Aconoidasida</taxon>
        <taxon>Haemosporida</taxon>
        <taxon>Plasmodiidae</taxon>
        <taxon>Plasmodium</taxon>
        <taxon>Plasmodium (Vinckeia)</taxon>
    </lineage>
</organism>
<feature type="region of interest" description="Disordered" evidence="1">
    <location>
        <begin position="587"/>
        <end position="743"/>
    </location>
</feature>
<dbReference type="EMBL" id="LK023127">
    <property type="protein sequence ID" value="VUC56896.1"/>
    <property type="molecule type" value="Genomic_DNA"/>
</dbReference>
<protein>
    <submittedName>
        <fullName evidence="3">BIR protein</fullName>
    </submittedName>
</protein>
<dbReference type="InParanoid" id="A0A509ATD5"/>
<evidence type="ECO:0000313" key="4">
    <source>
        <dbReference type="Proteomes" id="UP000074855"/>
    </source>
</evidence>
<dbReference type="GeneID" id="55150847"/>
<feature type="region of interest" description="Disordered" evidence="1">
    <location>
        <begin position="850"/>
        <end position="872"/>
    </location>
</feature>
<keyword evidence="4" id="KW-1185">Reference proteome</keyword>
<evidence type="ECO:0000256" key="1">
    <source>
        <dbReference type="SAM" id="MobiDB-lite"/>
    </source>
</evidence>
<keyword evidence="2" id="KW-1133">Transmembrane helix</keyword>
<feature type="transmembrane region" description="Helical" evidence="2">
    <location>
        <begin position="903"/>
        <end position="919"/>
    </location>
</feature>
<feature type="compositionally biased region" description="Polar residues" evidence="1">
    <location>
        <begin position="323"/>
        <end position="342"/>
    </location>
</feature>
<feature type="compositionally biased region" description="Low complexity" evidence="1">
    <location>
        <begin position="468"/>
        <end position="486"/>
    </location>
</feature>
<feature type="transmembrane region" description="Helical" evidence="2">
    <location>
        <begin position="779"/>
        <end position="800"/>
    </location>
</feature>
<feature type="compositionally biased region" description="Polar residues" evidence="1">
    <location>
        <begin position="417"/>
        <end position="436"/>
    </location>
</feature>
<evidence type="ECO:0000256" key="2">
    <source>
        <dbReference type="SAM" id="Phobius"/>
    </source>
</evidence>
<dbReference type="NCBIfam" id="TIGR01590">
    <property type="entry name" value="yir-bir-cir_Pla"/>
    <property type="match status" value="1"/>
</dbReference>
<name>A0A509ATD5_PLABA</name>
<feature type="compositionally biased region" description="Polar residues" evidence="1">
    <location>
        <begin position="367"/>
        <end position="409"/>
    </location>
</feature>
<dbReference type="VEuPathDB" id="PlasmoDB:PBANKA_1200061"/>
<feature type="compositionally biased region" description="Acidic residues" evidence="1">
    <location>
        <begin position="673"/>
        <end position="702"/>
    </location>
</feature>
<dbReference type="KEGG" id="pbe:PBANKA_1200061"/>
<feature type="compositionally biased region" description="Basic and acidic residues" evidence="1">
    <location>
        <begin position="622"/>
        <end position="643"/>
    </location>
</feature>
<evidence type="ECO:0000313" key="3">
    <source>
        <dbReference type="EMBL" id="VUC56896.1"/>
    </source>
</evidence>
<keyword evidence="2" id="KW-0812">Transmembrane</keyword>
<feature type="compositionally biased region" description="Basic and acidic residues" evidence="1">
    <location>
        <begin position="652"/>
        <end position="661"/>
    </location>
</feature>
<accession>A0A509ATD5</accession>
<feature type="compositionally biased region" description="Basic and acidic residues" evidence="1">
    <location>
        <begin position="711"/>
        <end position="728"/>
    </location>
</feature>